<accession>A0AAD8U0V5</accession>
<dbReference type="EMBL" id="JAUUTY010000001">
    <property type="protein sequence ID" value="KAK1695664.1"/>
    <property type="molecule type" value="Genomic_DNA"/>
</dbReference>
<evidence type="ECO:0000313" key="3">
    <source>
        <dbReference type="EMBL" id="KAK1695664.1"/>
    </source>
</evidence>
<evidence type="ECO:0000259" key="2">
    <source>
        <dbReference type="Pfam" id="PF12274"/>
    </source>
</evidence>
<feature type="compositionally biased region" description="Acidic residues" evidence="1">
    <location>
        <begin position="91"/>
        <end position="102"/>
    </location>
</feature>
<comment type="caution">
    <text evidence="3">The sequence shown here is derived from an EMBL/GenBank/DDBJ whole genome shotgun (WGS) entry which is preliminary data.</text>
</comment>
<keyword evidence="4" id="KW-1185">Reference proteome</keyword>
<reference evidence="3" key="1">
    <citation type="submission" date="2023-07" db="EMBL/GenBank/DDBJ databases">
        <title>A chromosome-level genome assembly of Lolium multiflorum.</title>
        <authorList>
            <person name="Chen Y."/>
            <person name="Copetti D."/>
            <person name="Kolliker R."/>
            <person name="Studer B."/>
        </authorList>
    </citation>
    <scope>NUCLEOTIDE SEQUENCE</scope>
    <source>
        <strain evidence="3">02402/16</strain>
        <tissue evidence="3">Leaf</tissue>
    </source>
</reference>
<dbReference type="Pfam" id="PF12274">
    <property type="entry name" value="DUF3615"/>
    <property type="match status" value="1"/>
</dbReference>
<name>A0AAD8U0V5_LOLMU</name>
<organism evidence="3 4">
    <name type="scientific">Lolium multiflorum</name>
    <name type="common">Italian ryegrass</name>
    <name type="synonym">Lolium perenne subsp. multiflorum</name>
    <dbReference type="NCBI Taxonomy" id="4521"/>
    <lineage>
        <taxon>Eukaryota</taxon>
        <taxon>Viridiplantae</taxon>
        <taxon>Streptophyta</taxon>
        <taxon>Embryophyta</taxon>
        <taxon>Tracheophyta</taxon>
        <taxon>Spermatophyta</taxon>
        <taxon>Magnoliopsida</taxon>
        <taxon>Liliopsida</taxon>
        <taxon>Poales</taxon>
        <taxon>Poaceae</taxon>
        <taxon>BOP clade</taxon>
        <taxon>Pooideae</taxon>
        <taxon>Poodae</taxon>
        <taxon>Poeae</taxon>
        <taxon>Poeae Chloroplast Group 2 (Poeae type)</taxon>
        <taxon>Loliodinae</taxon>
        <taxon>Loliinae</taxon>
        <taxon>Lolium</taxon>
    </lineage>
</organism>
<dbReference type="Proteomes" id="UP001231189">
    <property type="component" value="Unassembled WGS sequence"/>
</dbReference>
<evidence type="ECO:0000313" key="4">
    <source>
        <dbReference type="Proteomes" id="UP001231189"/>
    </source>
</evidence>
<protein>
    <recommendedName>
        <fullName evidence="2">DUF3615 domain-containing protein</fullName>
    </recommendedName>
</protein>
<evidence type="ECO:0000256" key="1">
    <source>
        <dbReference type="SAM" id="MobiDB-lite"/>
    </source>
</evidence>
<sequence length="280" mass="30998">MESPNDCREPSAMTNPPCVPEGSSEDGQSAGRASPPPPLPSSTPLQSSAEDSSGPHPRCSGQTHDADNTDEQNIGEDGQRVADGSVLDPPCIDDSDEDEDPFLTDSYGNLTTWRLSDMEAAFEKHLEEEASKPKVETKRLSKEEILKRDDDRKKKFMEYALQKYNDEEDLAGETRFVFDEIKGEVYVIEDGLKFYEHFNFTAKQAGSPVLFFAEVVPSGDSCDVLCCKPLDSDDNGHCLSCENQHYVTLRHPADEALYVGGHQDCQFPFILESSGEDDSE</sequence>
<dbReference type="PANTHER" id="PTHR33326">
    <property type="entry name" value="OS05G0543800 PROTEIN"/>
    <property type="match status" value="1"/>
</dbReference>
<dbReference type="AlphaFoldDB" id="A0AAD8U0V5"/>
<gene>
    <name evidence="3" type="ORF">QYE76_012361</name>
</gene>
<proteinExistence type="predicted"/>
<feature type="domain" description="DUF3615" evidence="2">
    <location>
        <begin position="158"/>
        <end position="252"/>
    </location>
</feature>
<dbReference type="InterPro" id="IPR022059">
    <property type="entry name" value="DUF3615"/>
</dbReference>
<feature type="region of interest" description="Disordered" evidence="1">
    <location>
        <begin position="1"/>
        <end position="105"/>
    </location>
</feature>
<dbReference type="PANTHER" id="PTHR33326:SF23">
    <property type="entry name" value="DUF295 DOMAIN-CONTAINING PROTEIN"/>
    <property type="match status" value="1"/>
</dbReference>